<keyword evidence="3 7" id="KW-0964">Secreted</keyword>
<evidence type="ECO:0000313" key="10">
    <source>
        <dbReference type="EMBL" id="KAF7354348.1"/>
    </source>
</evidence>
<dbReference type="Pfam" id="PF00544">
    <property type="entry name" value="Pectate_lyase_4"/>
    <property type="match status" value="1"/>
</dbReference>
<dbReference type="InterPro" id="IPR012334">
    <property type="entry name" value="Pectin_lyas_fold"/>
</dbReference>
<dbReference type="PANTHER" id="PTHR31683">
    <property type="entry name" value="PECTATE LYASE 18-RELATED"/>
    <property type="match status" value="1"/>
</dbReference>
<comment type="similarity">
    <text evidence="2 7">Belongs to the polysaccharide lyase 1 family.</text>
</comment>
<evidence type="ECO:0000313" key="11">
    <source>
        <dbReference type="Proteomes" id="UP000620124"/>
    </source>
</evidence>
<evidence type="ECO:0000256" key="2">
    <source>
        <dbReference type="ARBA" id="ARBA00010980"/>
    </source>
</evidence>
<evidence type="ECO:0000259" key="9">
    <source>
        <dbReference type="SMART" id="SM00656"/>
    </source>
</evidence>
<evidence type="ECO:0000256" key="5">
    <source>
        <dbReference type="ARBA" id="ARBA00036818"/>
    </source>
</evidence>
<dbReference type="AlphaFoldDB" id="A0A8H6Y542"/>
<comment type="caution">
    <text evidence="10">The sequence shown here is derived from an EMBL/GenBank/DDBJ whole genome shotgun (WGS) entry which is preliminary data.</text>
</comment>
<dbReference type="Gene3D" id="2.160.20.10">
    <property type="entry name" value="Single-stranded right-handed beta-helix, Pectin lyase-like"/>
    <property type="match status" value="1"/>
</dbReference>
<keyword evidence="4 7" id="KW-0456">Lyase</keyword>
<dbReference type="EC" id="4.2.2.10" evidence="6"/>
<keyword evidence="7" id="KW-0119">Carbohydrate metabolism</keyword>
<evidence type="ECO:0000256" key="7">
    <source>
        <dbReference type="RuleBase" id="RU361173"/>
    </source>
</evidence>
<dbReference type="OrthoDB" id="1637350at2759"/>
<dbReference type="GO" id="GO:0000272">
    <property type="term" value="P:polysaccharide catabolic process"/>
    <property type="evidence" value="ECO:0007669"/>
    <property type="project" value="UniProtKB-KW"/>
</dbReference>
<evidence type="ECO:0000256" key="1">
    <source>
        <dbReference type="ARBA" id="ARBA00004613"/>
    </source>
</evidence>
<dbReference type="GO" id="GO:0047490">
    <property type="term" value="F:pectin lyase activity"/>
    <property type="evidence" value="ECO:0007669"/>
    <property type="project" value="UniProtKB-EC"/>
</dbReference>
<dbReference type="SUPFAM" id="SSF51126">
    <property type="entry name" value="Pectin lyase-like"/>
    <property type="match status" value="1"/>
</dbReference>
<dbReference type="InterPro" id="IPR045032">
    <property type="entry name" value="PEL"/>
</dbReference>
<dbReference type="Proteomes" id="UP000620124">
    <property type="component" value="Unassembled WGS sequence"/>
</dbReference>
<accession>A0A8H6Y542</accession>
<feature type="domain" description="Pectate lyase" evidence="9">
    <location>
        <begin position="91"/>
        <end position="298"/>
    </location>
</feature>
<dbReference type="InterPro" id="IPR002022">
    <property type="entry name" value="Pec_lyase"/>
</dbReference>
<evidence type="ECO:0000256" key="3">
    <source>
        <dbReference type="ARBA" id="ARBA00022525"/>
    </source>
</evidence>
<keyword evidence="7" id="KW-0624">Polysaccharide degradation</keyword>
<comment type="catalytic activity">
    <reaction evidence="5">
        <text>Eliminative cleavage of (1-&gt;4)-alpha-D-galacturonan methyl ester to give oligosaccharides with 4-deoxy-6-O-methyl-alpha-D-galact-4-enuronosyl groups at their non-reducing ends.</text>
        <dbReference type="EC" id="4.2.2.10"/>
    </reaction>
</comment>
<comment type="subcellular location">
    <subcellularLocation>
        <location evidence="1 7">Secreted</location>
    </subcellularLocation>
</comment>
<keyword evidence="8" id="KW-0732">Signal</keyword>
<dbReference type="SMART" id="SM00656">
    <property type="entry name" value="Amb_all"/>
    <property type="match status" value="1"/>
</dbReference>
<dbReference type="GO" id="GO:0005576">
    <property type="term" value="C:extracellular region"/>
    <property type="evidence" value="ECO:0007669"/>
    <property type="project" value="UniProtKB-SubCell"/>
</dbReference>
<proteinExistence type="inferred from homology"/>
<name>A0A8H6Y542_9AGAR</name>
<evidence type="ECO:0000256" key="6">
    <source>
        <dbReference type="ARBA" id="ARBA00039082"/>
    </source>
</evidence>
<protein>
    <recommendedName>
        <fullName evidence="6">pectin lyase</fullName>
        <ecNumber evidence="6">4.2.2.10</ecNumber>
    </recommendedName>
</protein>
<sequence>MKSFVVVALAIARLVAAQSSIVTGTAPGFAFGVTGGGTAPTTFIANIADLKAALTSSGPMNIVIGGTFDFRGSEGTTTSQTCFPYTCMPAAGGQGLLNGLGGCNSLPLSNVQIDTAGIEGINVQSDKTLVGLGTDTKLIGKGLRFVGVSNIIIQNIEITDLNPAYVWGGDALVFSGTSRIWIDHVTTSLTGRQHYSFGFDPSDAITISNSFLNGVTTNSATCDQHTYWALELVGTGDRITFYKNYVLNTSGRSPALSGNTLFHAVNNVWENNSGHLLEGTADGMGVYEGNAFINTPDIVDSGFVGQLYSASASNLAQCATALHRNCVANSFSNAGPFTNDQTGFFGDFSGLTIAPAASAASIATSVPASAGNTLPT</sequence>
<dbReference type="EMBL" id="JACAZI010000008">
    <property type="protein sequence ID" value="KAF7354348.1"/>
    <property type="molecule type" value="Genomic_DNA"/>
</dbReference>
<evidence type="ECO:0000256" key="8">
    <source>
        <dbReference type="SAM" id="SignalP"/>
    </source>
</evidence>
<gene>
    <name evidence="10" type="ORF">MVEN_01123400</name>
</gene>
<reference evidence="10" key="1">
    <citation type="submission" date="2020-05" db="EMBL/GenBank/DDBJ databases">
        <title>Mycena genomes resolve the evolution of fungal bioluminescence.</title>
        <authorList>
            <person name="Tsai I.J."/>
        </authorList>
    </citation>
    <scope>NUCLEOTIDE SEQUENCE</scope>
    <source>
        <strain evidence="10">CCC161011</strain>
    </source>
</reference>
<keyword evidence="11" id="KW-1185">Reference proteome</keyword>
<dbReference type="InterPro" id="IPR011050">
    <property type="entry name" value="Pectin_lyase_fold/virulence"/>
</dbReference>
<organism evidence="10 11">
    <name type="scientific">Mycena venus</name>
    <dbReference type="NCBI Taxonomy" id="2733690"/>
    <lineage>
        <taxon>Eukaryota</taxon>
        <taxon>Fungi</taxon>
        <taxon>Dikarya</taxon>
        <taxon>Basidiomycota</taxon>
        <taxon>Agaricomycotina</taxon>
        <taxon>Agaricomycetes</taxon>
        <taxon>Agaricomycetidae</taxon>
        <taxon>Agaricales</taxon>
        <taxon>Marasmiineae</taxon>
        <taxon>Mycenaceae</taxon>
        <taxon>Mycena</taxon>
    </lineage>
</organism>
<evidence type="ECO:0000256" key="4">
    <source>
        <dbReference type="ARBA" id="ARBA00023239"/>
    </source>
</evidence>
<dbReference type="GO" id="GO:0030570">
    <property type="term" value="F:pectate lyase activity"/>
    <property type="evidence" value="ECO:0007669"/>
    <property type="project" value="InterPro"/>
</dbReference>
<feature type="chain" id="PRO_5034825996" description="pectin lyase" evidence="8">
    <location>
        <begin position="18"/>
        <end position="376"/>
    </location>
</feature>
<feature type="signal peptide" evidence="8">
    <location>
        <begin position="1"/>
        <end position="17"/>
    </location>
</feature>
<dbReference type="PANTHER" id="PTHR31683:SF16">
    <property type="entry name" value="PECTIN LYASE A-RELATED"/>
    <property type="match status" value="1"/>
</dbReference>